<proteinExistence type="predicted"/>
<accession>A0A0F9L9I6</accession>
<dbReference type="EMBL" id="LAZR01011636">
    <property type="protein sequence ID" value="KKM60660.1"/>
    <property type="molecule type" value="Genomic_DNA"/>
</dbReference>
<reference evidence="1" key="1">
    <citation type="journal article" date="2015" name="Nature">
        <title>Complex archaea that bridge the gap between prokaryotes and eukaryotes.</title>
        <authorList>
            <person name="Spang A."/>
            <person name="Saw J.H."/>
            <person name="Jorgensen S.L."/>
            <person name="Zaremba-Niedzwiedzka K."/>
            <person name="Martijn J."/>
            <person name="Lind A.E."/>
            <person name="van Eijk R."/>
            <person name="Schleper C."/>
            <person name="Guy L."/>
            <person name="Ettema T.J."/>
        </authorList>
    </citation>
    <scope>NUCLEOTIDE SEQUENCE</scope>
</reference>
<name>A0A0F9L9I6_9ZZZZ</name>
<dbReference type="AlphaFoldDB" id="A0A0F9L9I6"/>
<comment type="caution">
    <text evidence="1">The sequence shown here is derived from an EMBL/GenBank/DDBJ whole genome shotgun (WGS) entry which is preliminary data.</text>
</comment>
<gene>
    <name evidence="1" type="ORF">LCGC14_1539520</name>
</gene>
<evidence type="ECO:0000313" key="1">
    <source>
        <dbReference type="EMBL" id="KKM60660.1"/>
    </source>
</evidence>
<organism evidence="1">
    <name type="scientific">marine sediment metagenome</name>
    <dbReference type="NCBI Taxonomy" id="412755"/>
    <lineage>
        <taxon>unclassified sequences</taxon>
        <taxon>metagenomes</taxon>
        <taxon>ecological metagenomes</taxon>
    </lineage>
</organism>
<sequence>MVSSERCEHENLMGADAVAHSIDRLGINNATTSMGAIEVLAKEVKEGTEKLANCLDSIEAIAASLEPIGSALHRIADHLINESLKEKGEPGGR</sequence>
<protein>
    <submittedName>
        <fullName evidence="1">Uncharacterized protein</fullName>
    </submittedName>
</protein>